<dbReference type="CDD" id="cd18886">
    <property type="entry name" value="NUDIX_MutT_Nudt1"/>
    <property type="match status" value="1"/>
</dbReference>
<keyword evidence="3" id="KW-0479">Metal-binding</keyword>
<dbReference type="InterPro" id="IPR003562">
    <property type="entry name" value="Mutator_MutX_prot"/>
</dbReference>
<protein>
    <submittedName>
        <fullName evidence="8">8-oxo-dGTP diphosphatase</fullName>
    </submittedName>
</protein>
<dbReference type="PRINTS" id="PR01402">
    <property type="entry name" value="MUTATORMUTX"/>
</dbReference>
<dbReference type="Pfam" id="PF00293">
    <property type="entry name" value="NUDIX"/>
    <property type="match status" value="1"/>
</dbReference>
<organism evidence="8">
    <name type="scientific">Caldilineaceae bacterium SB0664_bin_27</name>
    <dbReference type="NCBI Taxonomy" id="2605260"/>
    <lineage>
        <taxon>Bacteria</taxon>
        <taxon>Bacillati</taxon>
        <taxon>Chloroflexota</taxon>
        <taxon>Caldilineae</taxon>
        <taxon>Caldilineales</taxon>
        <taxon>Caldilineaceae</taxon>
    </lineage>
</organism>
<evidence type="ECO:0000256" key="3">
    <source>
        <dbReference type="ARBA" id="ARBA00022723"/>
    </source>
</evidence>
<evidence type="ECO:0000259" key="7">
    <source>
        <dbReference type="PROSITE" id="PS51462"/>
    </source>
</evidence>
<reference evidence="8" key="1">
    <citation type="submission" date="2019-09" db="EMBL/GenBank/DDBJ databases">
        <title>Characterisation of the sponge microbiome using genome-centric metagenomics.</title>
        <authorList>
            <person name="Engelberts J.P."/>
            <person name="Robbins S.J."/>
            <person name="De Goeij J.M."/>
            <person name="Aranda M."/>
            <person name="Bell S.C."/>
            <person name="Webster N.S."/>
        </authorList>
    </citation>
    <scope>NUCLEOTIDE SEQUENCE</scope>
    <source>
        <strain evidence="8">SB0664_bin_27</strain>
    </source>
</reference>
<proteinExistence type="inferred from homology"/>
<dbReference type="PROSITE" id="PS51462">
    <property type="entry name" value="NUDIX"/>
    <property type="match status" value="1"/>
</dbReference>
<dbReference type="PRINTS" id="PR00502">
    <property type="entry name" value="NUDIXFAMILY"/>
</dbReference>
<dbReference type="Gene3D" id="3.90.79.10">
    <property type="entry name" value="Nucleoside Triphosphate Pyrophosphohydrolase"/>
    <property type="match status" value="1"/>
</dbReference>
<dbReference type="EMBL" id="VXRG01000087">
    <property type="protein sequence ID" value="MXY93802.1"/>
    <property type="molecule type" value="Genomic_DNA"/>
</dbReference>
<dbReference type="InterPro" id="IPR020084">
    <property type="entry name" value="NUDIX_hydrolase_CS"/>
</dbReference>
<dbReference type="GO" id="GO:0005737">
    <property type="term" value="C:cytoplasm"/>
    <property type="evidence" value="ECO:0007669"/>
    <property type="project" value="TreeGrafter"/>
</dbReference>
<dbReference type="AlphaFoldDB" id="A0A6B0YVN0"/>
<feature type="domain" description="Nudix hydrolase" evidence="7">
    <location>
        <begin position="1"/>
        <end position="129"/>
    </location>
</feature>
<dbReference type="GO" id="GO:0008413">
    <property type="term" value="F:8-oxo-7,8-dihydroguanosine triphosphate pyrophosphatase activity"/>
    <property type="evidence" value="ECO:0007669"/>
    <property type="project" value="InterPro"/>
</dbReference>
<dbReference type="PANTHER" id="PTHR43758">
    <property type="entry name" value="7,8-DIHYDRO-8-OXOGUANINE TRIPHOSPHATASE"/>
    <property type="match status" value="1"/>
</dbReference>
<comment type="similarity">
    <text evidence="2 6">Belongs to the Nudix hydrolase family.</text>
</comment>
<keyword evidence="4 6" id="KW-0378">Hydrolase</keyword>
<evidence type="ECO:0000256" key="5">
    <source>
        <dbReference type="ARBA" id="ARBA00022842"/>
    </source>
</evidence>
<keyword evidence="5" id="KW-0460">Magnesium</keyword>
<dbReference type="InterPro" id="IPR020476">
    <property type="entry name" value="Nudix_hydrolase"/>
</dbReference>
<sequence length="214" mass="24607">MKLATLCYVQRPGQTLMLHRVKRANDYHEGKWNGLGGKFEPGESPEECVVREVQEESGLVCIDPILRGQITFPNFDGEADWYVWLFLARHWTGQLHDSLEGRLAWVDNDRLLELNLWPGDRLFIPWLFEERYFSAKFLYKDGDFQGYEATFYSPGGHVEHESYEHRAGAAEAGFVPVYEPVDDTFCWLCGGGVSKRHCKIICTQCGFTRDCSDP</sequence>
<dbReference type="InterPro" id="IPR000086">
    <property type="entry name" value="NUDIX_hydrolase_dom"/>
</dbReference>
<evidence type="ECO:0000256" key="2">
    <source>
        <dbReference type="ARBA" id="ARBA00005582"/>
    </source>
</evidence>
<dbReference type="GO" id="GO:0006281">
    <property type="term" value="P:DNA repair"/>
    <property type="evidence" value="ECO:0007669"/>
    <property type="project" value="InterPro"/>
</dbReference>
<gene>
    <name evidence="8" type="ORF">F4Y42_10175</name>
</gene>
<dbReference type="InterPro" id="IPR015797">
    <property type="entry name" value="NUDIX_hydrolase-like_dom_sf"/>
</dbReference>
<evidence type="ECO:0000256" key="1">
    <source>
        <dbReference type="ARBA" id="ARBA00001946"/>
    </source>
</evidence>
<evidence type="ECO:0000256" key="6">
    <source>
        <dbReference type="RuleBase" id="RU003476"/>
    </source>
</evidence>
<name>A0A6B0YVN0_9CHLR</name>
<dbReference type="PROSITE" id="PS00893">
    <property type="entry name" value="NUDIX_BOX"/>
    <property type="match status" value="1"/>
</dbReference>
<accession>A0A6B0YVN0</accession>
<evidence type="ECO:0000256" key="4">
    <source>
        <dbReference type="ARBA" id="ARBA00022801"/>
    </source>
</evidence>
<dbReference type="SUPFAM" id="SSF55811">
    <property type="entry name" value="Nudix"/>
    <property type="match status" value="1"/>
</dbReference>
<evidence type="ECO:0000313" key="8">
    <source>
        <dbReference type="EMBL" id="MXY93802.1"/>
    </source>
</evidence>
<comment type="caution">
    <text evidence="8">The sequence shown here is derived from an EMBL/GenBank/DDBJ whole genome shotgun (WGS) entry which is preliminary data.</text>
</comment>
<dbReference type="GO" id="GO:0046872">
    <property type="term" value="F:metal ion binding"/>
    <property type="evidence" value="ECO:0007669"/>
    <property type="project" value="UniProtKB-KW"/>
</dbReference>
<dbReference type="PANTHER" id="PTHR43758:SF2">
    <property type="entry name" value="OXIDIZED PURINE NUCLEOSIDE TRIPHOSPHATE HYDROLASE"/>
    <property type="match status" value="1"/>
</dbReference>
<comment type="cofactor">
    <cofactor evidence="1">
        <name>Mg(2+)</name>
        <dbReference type="ChEBI" id="CHEBI:18420"/>
    </cofactor>
</comment>